<keyword evidence="2" id="KW-1185">Reference proteome</keyword>
<sequence>MNGVRLGCSRAEGGSIMQFIDRSHTSCSSGGPSTISSSSRRIRLSKTWFPSEIMSLSLSSLSLWKLLSSFHLEMNSFNVIPCIRRCTFTMCFSQLWKISS</sequence>
<name>A0A2R6P7E5_ACTCC</name>
<proteinExistence type="predicted"/>
<organism evidence="1 2">
    <name type="scientific">Actinidia chinensis var. chinensis</name>
    <name type="common">Chinese soft-hair kiwi</name>
    <dbReference type="NCBI Taxonomy" id="1590841"/>
    <lineage>
        <taxon>Eukaryota</taxon>
        <taxon>Viridiplantae</taxon>
        <taxon>Streptophyta</taxon>
        <taxon>Embryophyta</taxon>
        <taxon>Tracheophyta</taxon>
        <taxon>Spermatophyta</taxon>
        <taxon>Magnoliopsida</taxon>
        <taxon>eudicotyledons</taxon>
        <taxon>Gunneridae</taxon>
        <taxon>Pentapetalae</taxon>
        <taxon>asterids</taxon>
        <taxon>Ericales</taxon>
        <taxon>Actinidiaceae</taxon>
        <taxon>Actinidia</taxon>
    </lineage>
</organism>
<dbReference type="GO" id="GO:0016301">
    <property type="term" value="F:kinase activity"/>
    <property type="evidence" value="ECO:0007669"/>
    <property type="project" value="UniProtKB-KW"/>
</dbReference>
<dbReference type="Proteomes" id="UP000241394">
    <property type="component" value="Chromosome LG28"/>
</dbReference>
<reference evidence="2" key="2">
    <citation type="journal article" date="2018" name="BMC Genomics">
        <title>A manually annotated Actinidia chinensis var. chinensis (kiwifruit) genome highlights the challenges associated with draft genomes and gene prediction in plants.</title>
        <authorList>
            <person name="Pilkington S.M."/>
            <person name="Crowhurst R."/>
            <person name="Hilario E."/>
            <person name="Nardozza S."/>
            <person name="Fraser L."/>
            <person name="Peng Y."/>
            <person name="Gunaseelan K."/>
            <person name="Simpson R."/>
            <person name="Tahir J."/>
            <person name="Deroles S.C."/>
            <person name="Templeton K."/>
            <person name="Luo Z."/>
            <person name="Davy M."/>
            <person name="Cheng C."/>
            <person name="McNeilage M."/>
            <person name="Scaglione D."/>
            <person name="Liu Y."/>
            <person name="Zhang Q."/>
            <person name="Datson P."/>
            <person name="De Silva N."/>
            <person name="Gardiner S.E."/>
            <person name="Bassett H."/>
            <person name="Chagne D."/>
            <person name="McCallum J."/>
            <person name="Dzierzon H."/>
            <person name="Deng C."/>
            <person name="Wang Y.Y."/>
            <person name="Barron L."/>
            <person name="Manako K."/>
            <person name="Bowen J."/>
            <person name="Foster T.M."/>
            <person name="Erridge Z.A."/>
            <person name="Tiffin H."/>
            <person name="Waite C.N."/>
            <person name="Davies K.M."/>
            <person name="Grierson E.P."/>
            <person name="Laing W.A."/>
            <person name="Kirk R."/>
            <person name="Chen X."/>
            <person name="Wood M."/>
            <person name="Montefiori M."/>
            <person name="Brummell D.A."/>
            <person name="Schwinn K.E."/>
            <person name="Catanach A."/>
            <person name="Fullerton C."/>
            <person name="Li D."/>
            <person name="Meiyalaghan S."/>
            <person name="Nieuwenhuizen N."/>
            <person name="Read N."/>
            <person name="Prakash R."/>
            <person name="Hunter D."/>
            <person name="Zhang H."/>
            <person name="McKenzie M."/>
            <person name="Knabel M."/>
            <person name="Harris A."/>
            <person name="Allan A.C."/>
            <person name="Gleave A."/>
            <person name="Chen A."/>
            <person name="Janssen B.J."/>
            <person name="Plunkett B."/>
            <person name="Ampomah-Dwamena C."/>
            <person name="Voogd C."/>
            <person name="Leif D."/>
            <person name="Lafferty D."/>
            <person name="Souleyre E.J.F."/>
            <person name="Varkonyi-Gasic E."/>
            <person name="Gambi F."/>
            <person name="Hanley J."/>
            <person name="Yao J.L."/>
            <person name="Cheung J."/>
            <person name="David K.M."/>
            <person name="Warren B."/>
            <person name="Marsh K."/>
            <person name="Snowden K.C."/>
            <person name="Lin-Wang K."/>
            <person name="Brian L."/>
            <person name="Martinez-Sanchez M."/>
            <person name="Wang M."/>
            <person name="Ileperuma N."/>
            <person name="Macnee N."/>
            <person name="Campin R."/>
            <person name="McAtee P."/>
            <person name="Drummond R.S.M."/>
            <person name="Espley R.V."/>
            <person name="Ireland H.S."/>
            <person name="Wu R."/>
            <person name="Atkinson R.G."/>
            <person name="Karunairetnam S."/>
            <person name="Bulley S."/>
            <person name="Chunkath S."/>
            <person name="Hanley Z."/>
            <person name="Storey R."/>
            <person name="Thrimawithana A.H."/>
            <person name="Thomson S."/>
            <person name="David C."/>
            <person name="Testolin R."/>
            <person name="Huang H."/>
            <person name="Hellens R.P."/>
            <person name="Schaffer R.J."/>
        </authorList>
    </citation>
    <scope>NUCLEOTIDE SEQUENCE [LARGE SCALE GENOMIC DNA]</scope>
    <source>
        <strain evidence="2">cv. Red5</strain>
    </source>
</reference>
<protein>
    <submittedName>
        <fullName evidence="1">Cyclin-dependent kinases regulatory subunit like</fullName>
    </submittedName>
</protein>
<accession>A0A2R6P7E5</accession>
<evidence type="ECO:0000313" key="2">
    <source>
        <dbReference type="Proteomes" id="UP000241394"/>
    </source>
</evidence>
<dbReference type="Gramene" id="PSR86544">
    <property type="protein sequence ID" value="PSR86544"/>
    <property type="gene ID" value="CEY00_Acc32166"/>
</dbReference>
<dbReference type="EMBL" id="NKQK01000028">
    <property type="protein sequence ID" value="PSR86544.1"/>
    <property type="molecule type" value="Genomic_DNA"/>
</dbReference>
<dbReference type="AlphaFoldDB" id="A0A2R6P7E5"/>
<dbReference type="InParanoid" id="A0A2R6P7E5"/>
<keyword evidence="1" id="KW-0418">Kinase</keyword>
<evidence type="ECO:0000313" key="1">
    <source>
        <dbReference type="EMBL" id="PSR86544.1"/>
    </source>
</evidence>
<comment type="caution">
    <text evidence="1">The sequence shown here is derived from an EMBL/GenBank/DDBJ whole genome shotgun (WGS) entry which is preliminary data.</text>
</comment>
<gene>
    <name evidence="1" type="ORF">CEY00_Acc32166</name>
</gene>
<reference evidence="1 2" key="1">
    <citation type="submission" date="2017-07" db="EMBL/GenBank/DDBJ databases">
        <title>An improved, manually edited Actinidia chinensis var. chinensis (kiwifruit) genome highlights the challenges associated with draft genomes and gene prediction in plants.</title>
        <authorList>
            <person name="Pilkington S."/>
            <person name="Crowhurst R."/>
            <person name="Hilario E."/>
            <person name="Nardozza S."/>
            <person name="Fraser L."/>
            <person name="Peng Y."/>
            <person name="Gunaseelan K."/>
            <person name="Simpson R."/>
            <person name="Tahir J."/>
            <person name="Deroles S."/>
            <person name="Templeton K."/>
            <person name="Luo Z."/>
            <person name="Davy M."/>
            <person name="Cheng C."/>
            <person name="Mcneilage M."/>
            <person name="Scaglione D."/>
            <person name="Liu Y."/>
            <person name="Zhang Q."/>
            <person name="Datson P."/>
            <person name="De Silva N."/>
            <person name="Gardiner S."/>
            <person name="Bassett H."/>
            <person name="Chagne D."/>
            <person name="Mccallum J."/>
            <person name="Dzierzon H."/>
            <person name="Deng C."/>
            <person name="Wang Y.-Y."/>
            <person name="Barron N."/>
            <person name="Manako K."/>
            <person name="Bowen J."/>
            <person name="Foster T."/>
            <person name="Erridge Z."/>
            <person name="Tiffin H."/>
            <person name="Waite C."/>
            <person name="Davies K."/>
            <person name="Grierson E."/>
            <person name="Laing W."/>
            <person name="Kirk R."/>
            <person name="Chen X."/>
            <person name="Wood M."/>
            <person name="Montefiori M."/>
            <person name="Brummell D."/>
            <person name="Schwinn K."/>
            <person name="Catanach A."/>
            <person name="Fullerton C."/>
            <person name="Li D."/>
            <person name="Meiyalaghan S."/>
            <person name="Nieuwenhuizen N."/>
            <person name="Read N."/>
            <person name="Prakash R."/>
            <person name="Hunter D."/>
            <person name="Zhang H."/>
            <person name="Mckenzie M."/>
            <person name="Knabel M."/>
            <person name="Harris A."/>
            <person name="Allan A."/>
            <person name="Chen A."/>
            <person name="Janssen B."/>
            <person name="Plunkett B."/>
            <person name="Dwamena C."/>
            <person name="Voogd C."/>
            <person name="Leif D."/>
            <person name="Lafferty D."/>
            <person name="Souleyre E."/>
            <person name="Varkonyi-Gasic E."/>
            <person name="Gambi F."/>
            <person name="Hanley J."/>
            <person name="Yao J.-L."/>
            <person name="Cheung J."/>
            <person name="David K."/>
            <person name="Warren B."/>
            <person name="Marsh K."/>
            <person name="Snowden K."/>
            <person name="Lin-Wang K."/>
            <person name="Brian L."/>
            <person name="Martinez-Sanchez M."/>
            <person name="Wang M."/>
            <person name="Ileperuma N."/>
            <person name="Macnee N."/>
            <person name="Campin R."/>
            <person name="Mcatee P."/>
            <person name="Drummond R."/>
            <person name="Espley R."/>
            <person name="Ireland H."/>
            <person name="Wu R."/>
            <person name="Atkinson R."/>
            <person name="Karunairetnam S."/>
            <person name="Bulley S."/>
            <person name="Chunkath S."/>
            <person name="Hanley Z."/>
            <person name="Storey R."/>
            <person name="Thrimawithana A."/>
            <person name="Thomson S."/>
            <person name="David C."/>
            <person name="Testolin R."/>
        </authorList>
    </citation>
    <scope>NUCLEOTIDE SEQUENCE [LARGE SCALE GENOMIC DNA]</scope>
    <source>
        <strain evidence="2">cv. Red5</strain>
        <tissue evidence="1">Young leaf</tissue>
    </source>
</reference>
<keyword evidence="1" id="KW-0808">Transferase</keyword>